<dbReference type="PANTHER" id="PTHR34461:SF2">
    <property type="entry name" value="EXPRESSED PROTEIN"/>
    <property type="match status" value="1"/>
</dbReference>
<gene>
    <name evidence="2" type="ORF">V8G54_010233</name>
</gene>
<proteinExistence type="predicted"/>
<sequence length="725" mass="81793">MELRGCGYLHFVLAIKGGLVSKVPNVARGQPKLKFKNITDIYDDGLLSHNDDGMAERSCYGEIEETNVKTNPDASECYVNDDDGQRICNLDDNDFDGITLSQIKESCEARKRKRSQVLESSRRKIKIEDSLLDDYGEEQMEGDEDSDFMETLSSWKSKLSNNIKAKKKRCLIKTISTYTQEVMPVVKSEEILDSQDFTPTSEEIQHGQDFPPSSEEILDCQEFSTSMEEIQVCQDFSPSCEEIQDGQEFTPSSEEIDNNKEILSFNGDSVALVEVKSEVHETDYFGGPDDYSIVEVQEAETIYEWNLESELKTERQRCVDFLPLRMVGPFNMDVVISNYQLSNGQFPDMPAIELKNEECIIHPDLHYTAPQVISMVEDEILDIHDSQPDGDTDTAVTLRKVATHKHLDYLGVDFKDDNTVLGDCSNNEFTPGAEDQVEVETSPTMEHDLNLDGCLVRGSDDPPEYEEIQSFASVNNECNGSSKLHHPERLLSTRKEISPSSLEKHCKAVKTNDLNRKNKLKCKGRQIYFSEQTDNRTAEGCDDITGARFTDIPNKISVIPRTKRVSHPKGISKIPHSSRQATRLGCSSVQSCSKSAIAFTQQQMHDAECLAKKLTKELKSMKDIVDDMLRSEFCLNTSLRHKVNEARVAVKNATRAEEASKRWLAFMSRDCSRFCKIMKLSDDGPATQDVVRKERKKIAFADEAGGRLCQVKFFEDDGVSLSESN</sequence>
<organism evidence="2 3">
    <name type="scientific">Vigna mungo</name>
    <name type="common">Black gram</name>
    <name type="synonym">Phaseolus mungo</name>
    <dbReference type="NCBI Taxonomy" id="3915"/>
    <lineage>
        <taxon>Eukaryota</taxon>
        <taxon>Viridiplantae</taxon>
        <taxon>Streptophyta</taxon>
        <taxon>Embryophyta</taxon>
        <taxon>Tracheophyta</taxon>
        <taxon>Spermatophyta</taxon>
        <taxon>Magnoliopsida</taxon>
        <taxon>eudicotyledons</taxon>
        <taxon>Gunneridae</taxon>
        <taxon>Pentapetalae</taxon>
        <taxon>rosids</taxon>
        <taxon>fabids</taxon>
        <taxon>Fabales</taxon>
        <taxon>Fabaceae</taxon>
        <taxon>Papilionoideae</taxon>
        <taxon>50 kb inversion clade</taxon>
        <taxon>NPAAA clade</taxon>
        <taxon>indigoferoid/millettioid clade</taxon>
        <taxon>Phaseoleae</taxon>
        <taxon>Vigna</taxon>
    </lineage>
</organism>
<accession>A0AAQ3S680</accession>
<protein>
    <submittedName>
        <fullName evidence="2">Uncharacterized protein</fullName>
    </submittedName>
</protein>
<reference evidence="2 3" key="1">
    <citation type="journal article" date="2023" name="Life. Sci Alliance">
        <title>Evolutionary insights into 3D genome organization and epigenetic landscape of Vigna mungo.</title>
        <authorList>
            <person name="Junaid A."/>
            <person name="Singh B."/>
            <person name="Bhatia S."/>
        </authorList>
    </citation>
    <scope>NUCLEOTIDE SEQUENCE [LARGE SCALE GENOMIC DNA]</scope>
    <source>
        <strain evidence="2">Urdbean</strain>
    </source>
</reference>
<keyword evidence="1" id="KW-0175">Coiled coil</keyword>
<evidence type="ECO:0000313" key="3">
    <source>
        <dbReference type="Proteomes" id="UP001374535"/>
    </source>
</evidence>
<dbReference type="EMBL" id="CP144698">
    <property type="protein sequence ID" value="WVZ17251.1"/>
    <property type="molecule type" value="Genomic_DNA"/>
</dbReference>
<dbReference type="Proteomes" id="UP001374535">
    <property type="component" value="Chromosome 3"/>
</dbReference>
<dbReference type="PANTHER" id="PTHR34461">
    <property type="entry name" value="EXPRESSED PROTEIN"/>
    <property type="match status" value="1"/>
</dbReference>
<evidence type="ECO:0000313" key="2">
    <source>
        <dbReference type="EMBL" id="WVZ17251.1"/>
    </source>
</evidence>
<evidence type="ECO:0000256" key="1">
    <source>
        <dbReference type="SAM" id="Coils"/>
    </source>
</evidence>
<name>A0AAQ3S680_VIGMU</name>
<feature type="coiled-coil region" evidence="1">
    <location>
        <begin position="597"/>
        <end position="631"/>
    </location>
</feature>
<keyword evidence="3" id="KW-1185">Reference proteome</keyword>
<dbReference type="AlphaFoldDB" id="A0AAQ3S680"/>